<evidence type="ECO:0000313" key="4">
    <source>
        <dbReference type="Proteomes" id="UP001646141"/>
    </source>
</evidence>
<protein>
    <recommendedName>
        <fullName evidence="5">Colicin transporter</fullName>
    </recommendedName>
</protein>
<evidence type="ECO:0000256" key="1">
    <source>
        <dbReference type="SAM" id="MobiDB-lite"/>
    </source>
</evidence>
<evidence type="ECO:0000313" key="3">
    <source>
        <dbReference type="EMBL" id="MBL3690362.1"/>
    </source>
</evidence>
<feature type="compositionally biased region" description="Gly residues" evidence="1">
    <location>
        <begin position="307"/>
        <end position="316"/>
    </location>
</feature>
<keyword evidence="4" id="KW-1185">Reference proteome</keyword>
<feature type="compositionally biased region" description="Pro residues" evidence="1">
    <location>
        <begin position="320"/>
        <end position="330"/>
    </location>
</feature>
<evidence type="ECO:0000256" key="2">
    <source>
        <dbReference type="SAM" id="Phobius"/>
    </source>
</evidence>
<proteinExistence type="predicted"/>
<dbReference type="Proteomes" id="UP001646141">
    <property type="component" value="Unassembled WGS sequence"/>
</dbReference>
<dbReference type="EMBL" id="QYAD01000003">
    <property type="protein sequence ID" value="MBL3690362.1"/>
    <property type="molecule type" value="Genomic_DNA"/>
</dbReference>
<gene>
    <name evidence="3" type="ORF">D3226_10370</name>
</gene>
<accession>A0ABS1ST54</accession>
<comment type="caution">
    <text evidence="3">The sequence shown here is derived from an EMBL/GenBank/DDBJ whole genome shotgun (WGS) entry which is preliminary data.</text>
</comment>
<sequence length="361" mass="35796">MSQPTEAPTKQPWYRRKQIVIPVAAGTALVFAAGGALIGFQAAYGSLKQNQNYAITALEFAQAEAVELAGTAEELSGKTLTTYEKNLEVIAGAPALVGKTEAKAVTDARETLGKIEVGSGIEIATGFKPVSTDFEWVTPGRYSEAAGALDAANQMRATAESGRDAQAKLVDLSAEQIVGTAGALGDAAKNAVKNTAAVQKSSDKAAKDAKETTAKAVERVERASKELGAAKEPVAEAKATLELGAATAALVDAQAKLAASHKAEVAKAEAAAAAAAAAAEAAAPPAPAPVEEWAPAPYTGGEVAQDWGGGGGGGGWNAPAPDPTPAPVAPPSGGGGGGGSWTPPPPPPGGGGCPAGMNCNV</sequence>
<feature type="transmembrane region" description="Helical" evidence="2">
    <location>
        <begin position="20"/>
        <end position="44"/>
    </location>
</feature>
<feature type="region of interest" description="Disordered" evidence="1">
    <location>
        <begin position="286"/>
        <end position="361"/>
    </location>
</feature>
<evidence type="ECO:0008006" key="5">
    <source>
        <dbReference type="Google" id="ProtNLM"/>
    </source>
</evidence>
<dbReference type="RefSeq" id="WP_202382457.1">
    <property type="nucleotide sequence ID" value="NZ_QYAD01000003.1"/>
</dbReference>
<keyword evidence="2" id="KW-1133">Transmembrane helix</keyword>
<feature type="compositionally biased region" description="Low complexity" evidence="1">
    <location>
        <begin position="286"/>
        <end position="297"/>
    </location>
</feature>
<organism evidence="3 4">
    <name type="scientific">Leucobacter chromiireducens subsp. chromiireducens</name>
    <dbReference type="NCBI Taxonomy" id="660067"/>
    <lineage>
        <taxon>Bacteria</taxon>
        <taxon>Bacillati</taxon>
        <taxon>Actinomycetota</taxon>
        <taxon>Actinomycetes</taxon>
        <taxon>Micrococcales</taxon>
        <taxon>Microbacteriaceae</taxon>
        <taxon>Leucobacter</taxon>
    </lineage>
</organism>
<name>A0ABS1ST54_9MICO</name>
<reference evidence="3 4" key="1">
    <citation type="submission" date="2018-09" db="EMBL/GenBank/DDBJ databases">
        <title>Comparative genomics of Leucobacter spp.</title>
        <authorList>
            <person name="Reis A.C."/>
            <person name="Kolvenbach B.A."/>
            <person name="Corvini P.F.X."/>
            <person name="Nunes O.C."/>
        </authorList>
    </citation>
    <scope>NUCLEOTIDE SEQUENCE [LARGE SCALE GENOMIC DNA]</scope>
    <source>
        <strain evidence="3 4">L-1</strain>
    </source>
</reference>
<keyword evidence="2" id="KW-0812">Transmembrane</keyword>
<keyword evidence="2" id="KW-0472">Membrane</keyword>